<feature type="binding site" evidence="15 16">
    <location>
        <position position="112"/>
    </location>
    <ligand>
        <name>S-adenosyl-L-methionine</name>
        <dbReference type="ChEBI" id="CHEBI:59789"/>
    </ligand>
</feature>
<evidence type="ECO:0000256" key="15">
    <source>
        <dbReference type="HAMAP-Rule" id="MF_00605"/>
    </source>
</evidence>
<dbReference type="InterPro" id="IPR016009">
    <property type="entry name" value="tRNA_MeTrfase_TRMD/TRM10"/>
</dbReference>
<dbReference type="InterPro" id="IPR002649">
    <property type="entry name" value="tRNA_m1G_MeTrfase_TrmD"/>
</dbReference>
<dbReference type="PIRSF" id="PIRSF000386">
    <property type="entry name" value="tRNA_mtase"/>
    <property type="match status" value="1"/>
</dbReference>
<evidence type="ECO:0000256" key="5">
    <source>
        <dbReference type="ARBA" id="ARBA00012807"/>
    </source>
</evidence>
<dbReference type="Gene3D" id="1.10.1270.20">
    <property type="entry name" value="tRNA(m1g37)methyltransferase, domain 2"/>
    <property type="match status" value="1"/>
</dbReference>
<evidence type="ECO:0000256" key="10">
    <source>
        <dbReference type="ARBA" id="ARBA00022691"/>
    </source>
</evidence>
<accession>A0A3M8A2M0</accession>
<protein>
    <recommendedName>
        <fullName evidence="6 15">tRNA (guanine-N(1)-)-methyltransferase</fullName>
        <ecNumber evidence="5 15">2.1.1.228</ecNumber>
    </recommendedName>
    <alternativeName>
        <fullName evidence="12 15">M1G-methyltransferase</fullName>
    </alternativeName>
    <alternativeName>
        <fullName evidence="13 15">tRNA [GM37] methyltransferase</fullName>
    </alternativeName>
</protein>
<dbReference type="Proteomes" id="UP000275048">
    <property type="component" value="Unassembled WGS sequence"/>
</dbReference>
<evidence type="ECO:0000256" key="17">
    <source>
        <dbReference type="RuleBase" id="RU003464"/>
    </source>
</evidence>
<dbReference type="InterPro" id="IPR029028">
    <property type="entry name" value="Alpha/beta_knot_MTases"/>
</dbReference>
<evidence type="ECO:0000256" key="9">
    <source>
        <dbReference type="ARBA" id="ARBA00022679"/>
    </source>
</evidence>
<comment type="function">
    <text evidence="1 15 17">Specifically methylates guanosine-37 in various tRNAs.</text>
</comment>
<comment type="caution">
    <text evidence="19">The sequence shown here is derived from an EMBL/GenBank/DDBJ whole genome shotgun (WGS) entry which is preliminary data.</text>
</comment>
<evidence type="ECO:0000256" key="16">
    <source>
        <dbReference type="PIRSR" id="PIRSR000386-1"/>
    </source>
</evidence>
<dbReference type="SUPFAM" id="SSF75217">
    <property type="entry name" value="alpha/beta knot"/>
    <property type="match status" value="1"/>
</dbReference>
<dbReference type="InterPro" id="IPR029026">
    <property type="entry name" value="tRNA_m1G_MTases_N"/>
</dbReference>
<comment type="catalytic activity">
    <reaction evidence="14 15 17">
        <text>guanosine(37) in tRNA + S-adenosyl-L-methionine = N(1)-methylguanosine(37) in tRNA + S-adenosyl-L-homocysteine + H(+)</text>
        <dbReference type="Rhea" id="RHEA:36899"/>
        <dbReference type="Rhea" id="RHEA-COMP:10145"/>
        <dbReference type="Rhea" id="RHEA-COMP:10147"/>
        <dbReference type="ChEBI" id="CHEBI:15378"/>
        <dbReference type="ChEBI" id="CHEBI:57856"/>
        <dbReference type="ChEBI" id="CHEBI:59789"/>
        <dbReference type="ChEBI" id="CHEBI:73542"/>
        <dbReference type="ChEBI" id="CHEBI:74269"/>
        <dbReference type="EC" id="2.1.1.228"/>
    </reaction>
</comment>
<evidence type="ECO:0000256" key="13">
    <source>
        <dbReference type="ARBA" id="ARBA00033392"/>
    </source>
</evidence>
<dbReference type="NCBIfam" id="TIGR00088">
    <property type="entry name" value="trmD"/>
    <property type="match status" value="1"/>
</dbReference>
<feature type="domain" description="tRNA methyltransferase TRMD/TRM10-type" evidence="18">
    <location>
        <begin position="1"/>
        <end position="227"/>
    </location>
</feature>
<comment type="similarity">
    <text evidence="3 15 17">Belongs to the RNA methyltransferase TrmD family.</text>
</comment>
<dbReference type="InterPro" id="IPR023148">
    <property type="entry name" value="tRNA_m1G_MeTrfase_C_sf"/>
</dbReference>
<evidence type="ECO:0000256" key="14">
    <source>
        <dbReference type="ARBA" id="ARBA00047783"/>
    </source>
</evidence>
<evidence type="ECO:0000256" key="3">
    <source>
        <dbReference type="ARBA" id="ARBA00007630"/>
    </source>
</evidence>
<feature type="binding site" evidence="15 16">
    <location>
        <begin position="136"/>
        <end position="141"/>
    </location>
    <ligand>
        <name>S-adenosyl-L-methionine</name>
        <dbReference type="ChEBI" id="CHEBI:59789"/>
    </ligand>
</feature>
<reference evidence="19 20" key="1">
    <citation type="submission" date="2018-10" db="EMBL/GenBank/DDBJ databases">
        <title>Isolation, diversity and antibacterial activity of antinobacteria from the wheat rhizosphere soil.</title>
        <authorList>
            <person name="Sun T."/>
        </authorList>
    </citation>
    <scope>NUCLEOTIDE SEQUENCE [LARGE SCALE GENOMIC DNA]</scope>
    <source>
        <strain evidence="19 20">SJ-23</strain>
    </source>
</reference>
<dbReference type="GO" id="GO:0052906">
    <property type="term" value="F:tRNA (guanine(37)-N1)-methyltransferase activity"/>
    <property type="evidence" value="ECO:0007669"/>
    <property type="project" value="UniProtKB-UniRule"/>
</dbReference>
<keyword evidence="8 15" id="KW-0489">Methyltransferase</keyword>
<comment type="subunit">
    <text evidence="4 15 17">Homodimer.</text>
</comment>
<keyword evidence="9 15" id="KW-0808">Transferase</keyword>
<evidence type="ECO:0000313" key="20">
    <source>
        <dbReference type="Proteomes" id="UP000275048"/>
    </source>
</evidence>
<dbReference type="EC" id="2.1.1.228" evidence="5 15"/>
<evidence type="ECO:0000259" key="18">
    <source>
        <dbReference type="Pfam" id="PF01746"/>
    </source>
</evidence>
<dbReference type="AlphaFoldDB" id="A0A3M8A2M0"/>
<evidence type="ECO:0000256" key="8">
    <source>
        <dbReference type="ARBA" id="ARBA00022603"/>
    </source>
</evidence>
<evidence type="ECO:0000313" key="19">
    <source>
        <dbReference type="EMBL" id="RNB45468.1"/>
    </source>
</evidence>
<organism evidence="19 20">
    <name type="scientific">Agromyces tardus</name>
    <dbReference type="NCBI Taxonomy" id="2583849"/>
    <lineage>
        <taxon>Bacteria</taxon>
        <taxon>Bacillati</taxon>
        <taxon>Actinomycetota</taxon>
        <taxon>Actinomycetes</taxon>
        <taxon>Micrococcales</taxon>
        <taxon>Microbacteriaceae</taxon>
        <taxon>Agromyces</taxon>
    </lineage>
</organism>
<evidence type="ECO:0000256" key="4">
    <source>
        <dbReference type="ARBA" id="ARBA00011738"/>
    </source>
</evidence>
<dbReference type="PANTHER" id="PTHR46417:SF1">
    <property type="entry name" value="TRNA (GUANINE-N(1)-)-METHYLTRANSFERASE"/>
    <property type="match status" value="1"/>
</dbReference>
<dbReference type="GO" id="GO:0005829">
    <property type="term" value="C:cytosol"/>
    <property type="evidence" value="ECO:0007669"/>
    <property type="project" value="TreeGrafter"/>
</dbReference>
<dbReference type="OrthoDB" id="9807416at2"/>
<dbReference type="Gene3D" id="3.40.1280.10">
    <property type="match status" value="1"/>
</dbReference>
<sequence>MRIDIVTIFPEFFSVLDISLLGRARQAGLIDVTAHDLRAFTHDRHRTVDDTPYGGGAGMVMKPEPWGEALDSIVGDAASDALLVVPSPAGEPFTQAIARELAAEQHLVFACGRYEGIDQRVVDHYATRMRVRLISLGDYVLNGGEVAVMAMIEAAGRLVPGVVGNPESLVEESHEDGLLEYPSYTKPAVWRGLEVPPVLLSGNHGAVAAWRREQQLERTRRVRPELLAPDGDTSA</sequence>
<dbReference type="EMBL" id="RHHB01000047">
    <property type="protein sequence ID" value="RNB45468.1"/>
    <property type="molecule type" value="Genomic_DNA"/>
</dbReference>
<dbReference type="PANTHER" id="PTHR46417">
    <property type="entry name" value="TRNA (GUANINE-N(1)-)-METHYLTRANSFERASE"/>
    <property type="match status" value="1"/>
</dbReference>
<dbReference type="GO" id="GO:0002939">
    <property type="term" value="P:tRNA N1-guanine methylation"/>
    <property type="evidence" value="ECO:0007669"/>
    <property type="project" value="TreeGrafter"/>
</dbReference>
<evidence type="ECO:0000256" key="11">
    <source>
        <dbReference type="ARBA" id="ARBA00022694"/>
    </source>
</evidence>
<dbReference type="Pfam" id="PF01746">
    <property type="entry name" value="tRNA_m1G_MT"/>
    <property type="match status" value="1"/>
</dbReference>
<evidence type="ECO:0000256" key="1">
    <source>
        <dbReference type="ARBA" id="ARBA00002634"/>
    </source>
</evidence>
<dbReference type="RefSeq" id="WP_122938098.1">
    <property type="nucleotide sequence ID" value="NZ_JBHSNT010000096.1"/>
</dbReference>
<evidence type="ECO:0000256" key="7">
    <source>
        <dbReference type="ARBA" id="ARBA00022490"/>
    </source>
</evidence>
<evidence type="ECO:0000256" key="6">
    <source>
        <dbReference type="ARBA" id="ARBA00014679"/>
    </source>
</evidence>
<dbReference type="FunFam" id="3.40.1280.10:FF:000001">
    <property type="entry name" value="tRNA (guanine-N(1)-)-methyltransferase"/>
    <property type="match status" value="1"/>
</dbReference>
<name>A0A3M8A2M0_9MICO</name>
<gene>
    <name evidence="15 19" type="primary">trmD</name>
    <name evidence="19" type="ORF">EDM22_16095</name>
</gene>
<keyword evidence="20" id="KW-1185">Reference proteome</keyword>
<dbReference type="NCBIfam" id="NF000648">
    <property type="entry name" value="PRK00026.1"/>
    <property type="match status" value="1"/>
</dbReference>
<dbReference type="HAMAP" id="MF_00605">
    <property type="entry name" value="TrmD"/>
    <property type="match status" value="1"/>
</dbReference>
<keyword evidence="11 15" id="KW-0819">tRNA processing</keyword>
<dbReference type="CDD" id="cd18080">
    <property type="entry name" value="TrmD-like"/>
    <property type="match status" value="1"/>
</dbReference>
<evidence type="ECO:0000256" key="12">
    <source>
        <dbReference type="ARBA" id="ARBA00029736"/>
    </source>
</evidence>
<evidence type="ECO:0000256" key="2">
    <source>
        <dbReference type="ARBA" id="ARBA00004496"/>
    </source>
</evidence>
<keyword evidence="10 15" id="KW-0949">S-adenosyl-L-methionine</keyword>
<keyword evidence="7 15" id="KW-0963">Cytoplasm</keyword>
<comment type="subcellular location">
    <subcellularLocation>
        <location evidence="2 15 17">Cytoplasm</location>
    </subcellularLocation>
</comment>
<proteinExistence type="inferred from homology"/>